<reference evidence="2 3" key="1">
    <citation type="journal article" date="2011" name="J. Bacteriol.">
        <title>Complete genome sequence of Burkholderia rhizoxinica, an endosymbiont of Rhizopus microsporus.</title>
        <authorList>
            <person name="Lackner G."/>
            <person name="Moebius N."/>
            <person name="Partida-Martinez L."/>
            <person name="Hertweck C."/>
        </authorList>
    </citation>
    <scope>NUCLEOTIDE SEQUENCE [LARGE SCALE GENOMIC DNA]</scope>
    <source>
        <strain evidence="3">DSM 19002 / CIP 109453 / HKI 454</strain>
    </source>
</reference>
<sequence>MMKEFLVEGARSLMEQPGSHNCQSQKRQPARRRSGYERYE</sequence>
<feature type="compositionally biased region" description="Polar residues" evidence="1">
    <location>
        <begin position="18"/>
        <end position="27"/>
    </location>
</feature>
<dbReference type="HOGENOM" id="CLU_3286344_0_0_4"/>
<evidence type="ECO:0000313" key="2">
    <source>
        <dbReference type="EMBL" id="CBW76282.1"/>
    </source>
</evidence>
<protein>
    <submittedName>
        <fullName evidence="2">Uncharacterized protein</fullName>
    </submittedName>
</protein>
<gene>
    <name evidence="2" type="ordered locus">RBRH_03052</name>
</gene>
<evidence type="ECO:0000313" key="3">
    <source>
        <dbReference type="Proteomes" id="UP000007437"/>
    </source>
</evidence>
<organism evidence="2 3">
    <name type="scientific">Mycetohabitans rhizoxinica (strain DSM 19002 / CIP 109453 / HKI 454)</name>
    <name type="common">Paraburkholderia rhizoxinica</name>
    <dbReference type="NCBI Taxonomy" id="882378"/>
    <lineage>
        <taxon>Bacteria</taxon>
        <taxon>Pseudomonadati</taxon>
        <taxon>Pseudomonadota</taxon>
        <taxon>Betaproteobacteria</taxon>
        <taxon>Burkholderiales</taxon>
        <taxon>Burkholderiaceae</taxon>
        <taxon>Mycetohabitans</taxon>
    </lineage>
</organism>
<accession>E5AMQ0</accession>
<dbReference type="KEGG" id="brh:RBRH_03052"/>
<dbReference type="STRING" id="882378.RBRH_03052"/>
<feature type="region of interest" description="Disordered" evidence="1">
    <location>
        <begin position="1"/>
        <end position="40"/>
    </location>
</feature>
<evidence type="ECO:0000256" key="1">
    <source>
        <dbReference type="SAM" id="MobiDB-lite"/>
    </source>
</evidence>
<proteinExistence type="predicted"/>
<name>E5AMQ0_MYCRK</name>
<dbReference type="AlphaFoldDB" id="E5AMQ0"/>
<dbReference type="EMBL" id="FR687359">
    <property type="protein sequence ID" value="CBW76282.1"/>
    <property type="molecule type" value="Genomic_DNA"/>
</dbReference>
<dbReference type="Proteomes" id="UP000007437">
    <property type="component" value="Chromosome"/>
</dbReference>